<gene>
    <name evidence="1" type="ORF">DIT97_15110</name>
    <name evidence="2" type="ORF">GmarT_07790</name>
</gene>
<evidence type="ECO:0000313" key="2">
    <source>
        <dbReference type="EMBL" id="QEG14941.1"/>
    </source>
</evidence>
<organism evidence="1 3">
    <name type="scientific">Gimesia maris</name>
    <dbReference type="NCBI Taxonomy" id="122"/>
    <lineage>
        <taxon>Bacteria</taxon>
        <taxon>Pseudomonadati</taxon>
        <taxon>Planctomycetota</taxon>
        <taxon>Planctomycetia</taxon>
        <taxon>Planctomycetales</taxon>
        <taxon>Planctomycetaceae</taxon>
        <taxon>Gimesia</taxon>
    </lineage>
</organism>
<evidence type="ECO:0000313" key="4">
    <source>
        <dbReference type="Proteomes" id="UP000322887"/>
    </source>
</evidence>
<accession>A0A3D3R6U0</accession>
<protein>
    <recommendedName>
        <fullName evidence="5">Organic solvent tolerance-like N-terminal domain-containing protein</fullName>
    </recommendedName>
</protein>
<keyword evidence="4" id="KW-1185">Reference proteome</keyword>
<dbReference type="Proteomes" id="UP000322887">
    <property type="component" value="Chromosome"/>
</dbReference>
<dbReference type="GeneID" id="98645447"/>
<dbReference type="EMBL" id="CP042910">
    <property type="protein sequence ID" value="QEG14941.1"/>
    <property type="molecule type" value="Genomic_DNA"/>
</dbReference>
<evidence type="ECO:0000313" key="3">
    <source>
        <dbReference type="Proteomes" id="UP000263642"/>
    </source>
</evidence>
<name>A0A3D3R6U0_9PLAN</name>
<proteinExistence type="predicted"/>
<dbReference type="AlphaFoldDB" id="A0A3D3R6U0"/>
<sequence>MLIRLLAVVICLIEIHSICLAETSVPVRRDKPKNYAALSAKNKTIEFGPFILKAEELKIWVSRDEQNMISLKGDARVLCGKTRLMAETIELVYKDEHDLRIDLKGNAKIENERDQLRMSAQNASLEYGRQFLSLTSREHGTVSLIRTQNQQTTEITATHILMRYKDLQTMLVHPIENVKINERQATRKDTVRVATTEPSQFDFFNQIAIAQIKLFSHDWGVEARKPYVRN</sequence>
<evidence type="ECO:0000313" key="1">
    <source>
        <dbReference type="EMBL" id="HCO24296.1"/>
    </source>
</evidence>
<dbReference type="Proteomes" id="UP000263642">
    <property type="component" value="Unassembled WGS sequence"/>
</dbReference>
<reference evidence="2 4" key="2">
    <citation type="submission" date="2019-08" db="EMBL/GenBank/DDBJ databases">
        <title>Deep-cultivation of Planctomycetes and their phenomic and genomic characterization uncovers novel biology.</title>
        <authorList>
            <person name="Wiegand S."/>
            <person name="Jogler M."/>
            <person name="Boedeker C."/>
            <person name="Pinto D."/>
            <person name="Vollmers J."/>
            <person name="Rivas-Marin E."/>
            <person name="Kohn T."/>
            <person name="Peeters S.H."/>
            <person name="Heuer A."/>
            <person name="Rast P."/>
            <person name="Oberbeckmann S."/>
            <person name="Bunk B."/>
            <person name="Jeske O."/>
            <person name="Meyerdierks A."/>
            <person name="Storesund J.E."/>
            <person name="Kallscheuer N."/>
            <person name="Luecker S."/>
            <person name="Lage O.M."/>
            <person name="Pohl T."/>
            <person name="Merkel B.J."/>
            <person name="Hornburger P."/>
            <person name="Mueller R.-W."/>
            <person name="Bruemmer F."/>
            <person name="Labrenz M."/>
            <person name="Spormann A.M."/>
            <person name="Op den Camp H."/>
            <person name="Overmann J."/>
            <person name="Amann R."/>
            <person name="Jetten M.S.M."/>
            <person name="Mascher T."/>
            <person name="Medema M.H."/>
            <person name="Devos D.P."/>
            <person name="Kaster A.-K."/>
            <person name="Ovreas L."/>
            <person name="Rohde M."/>
            <person name="Galperin M.Y."/>
            <person name="Jogler C."/>
        </authorList>
    </citation>
    <scope>NUCLEOTIDE SEQUENCE [LARGE SCALE GENOMIC DNA]</scope>
    <source>
        <strain evidence="2 4">DSM 8797</strain>
    </source>
</reference>
<reference evidence="1 3" key="1">
    <citation type="journal article" date="2018" name="Nat. Biotechnol.">
        <title>A standardized bacterial taxonomy based on genome phylogeny substantially revises the tree of life.</title>
        <authorList>
            <person name="Parks D.H."/>
            <person name="Chuvochina M."/>
            <person name="Waite D.W."/>
            <person name="Rinke C."/>
            <person name="Skarshewski A."/>
            <person name="Chaumeil P.A."/>
            <person name="Hugenholtz P."/>
        </authorList>
    </citation>
    <scope>NUCLEOTIDE SEQUENCE [LARGE SCALE GENOMIC DNA]</scope>
    <source>
        <strain evidence="1">UBA9375</strain>
    </source>
</reference>
<evidence type="ECO:0008006" key="5">
    <source>
        <dbReference type="Google" id="ProtNLM"/>
    </source>
</evidence>
<dbReference type="RefSeq" id="WP_002644269.1">
    <property type="nucleotide sequence ID" value="NZ_CP042910.1"/>
</dbReference>
<dbReference type="EMBL" id="DQAY01000089">
    <property type="protein sequence ID" value="HCO24296.1"/>
    <property type="molecule type" value="Genomic_DNA"/>
</dbReference>